<dbReference type="EMBL" id="CP098747">
    <property type="protein sequence ID" value="USG60886.1"/>
    <property type="molecule type" value="Genomic_DNA"/>
</dbReference>
<evidence type="ECO:0000256" key="2">
    <source>
        <dbReference type="ARBA" id="ARBA00005695"/>
    </source>
</evidence>
<evidence type="ECO:0000259" key="6">
    <source>
        <dbReference type="Pfam" id="PF00496"/>
    </source>
</evidence>
<dbReference type="PROSITE" id="PS01040">
    <property type="entry name" value="SBP_BACTERIAL_5"/>
    <property type="match status" value="1"/>
</dbReference>
<dbReference type="InterPro" id="IPR023765">
    <property type="entry name" value="SBP_5_CS"/>
</dbReference>
<keyword evidence="8" id="KW-1185">Reference proteome</keyword>
<dbReference type="InterPro" id="IPR030678">
    <property type="entry name" value="Peptide/Ni-bd"/>
</dbReference>
<gene>
    <name evidence="7" type="ORF">NBZ79_17145</name>
</gene>
<protein>
    <submittedName>
        <fullName evidence="7">ABC transporter substrate-binding protein</fullName>
    </submittedName>
</protein>
<sequence>MKKFGIMAAAAAMIATVGSGTLAQAEDGKNGGTLVIGTTQKARHLNPAVQSGIATAVPGTQIFATPLRFDENWEAQPYLAESWSVSDDGKSITLNLRKNAKFHDGKPVTSEDVAFSLQTVKDNHPFKSMFAPVTSVDTPDANTAVINFDKPHPAAFLAMSSALLPIIPKHVYGDGQDAKTHPANSAPVGSGPFKFSEFKPGEYIILEKNPDYFIEGRPYLDKIIIKNYKDPTSLALATDKGEVTMYPFLATTKDIARLKKSDSLVVTDKGYEAVGPVNWLEFNTKNEYLKNKKVRQAIAYAIDRNFVVNALLGGQSKAATGPVVPGSPFYAANAEKYDLDLDKANALLDEAGFPRGADDMRFKLTVDYIPNASELQKGVAEYLKPQLKKAGIDVDLRASPDFPTWAKRVSGHDFDMSMDIVFNWGDPVIGVHRTYLCDNIKKGVIWSNTQSYCNEEVDALLQQAGSELDQAKRIALYNQAQEIIVDEAPIAYMNILPYHTAYNKKVGNPPMTIWGAMAPMDEVFLK</sequence>
<name>A0ABY4W205_9PROT</name>
<keyword evidence="4 5" id="KW-0732">Signal</keyword>
<dbReference type="PANTHER" id="PTHR30290:SF9">
    <property type="entry name" value="OLIGOPEPTIDE-BINDING PROTEIN APPA"/>
    <property type="match status" value="1"/>
</dbReference>
<evidence type="ECO:0000256" key="5">
    <source>
        <dbReference type="SAM" id="SignalP"/>
    </source>
</evidence>
<evidence type="ECO:0000256" key="1">
    <source>
        <dbReference type="ARBA" id="ARBA00004418"/>
    </source>
</evidence>
<dbReference type="Gene3D" id="3.40.190.10">
    <property type="entry name" value="Periplasmic binding protein-like II"/>
    <property type="match status" value="1"/>
</dbReference>
<dbReference type="Gene3D" id="3.10.105.10">
    <property type="entry name" value="Dipeptide-binding Protein, Domain 3"/>
    <property type="match status" value="1"/>
</dbReference>
<dbReference type="CDD" id="cd08517">
    <property type="entry name" value="PBP2_NikA_DppA_OppA_like_13"/>
    <property type="match status" value="1"/>
</dbReference>
<keyword evidence="3" id="KW-0813">Transport</keyword>
<evidence type="ECO:0000313" key="8">
    <source>
        <dbReference type="Proteomes" id="UP001056291"/>
    </source>
</evidence>
<dbReference type="PANTHER" id="PTHR30290">
    <property type="entry name" value="PERIPLASMIC BINDING COMPONENT OF ABC TRANSPORTER"/>
    <property type="match status" value="1"/>
</dbReference>
<dbReference type="Gene3D" id="3.90.76.10">
    <property type="entry name" value="Dipeptide-binding Protein, Domain 1"/>
    <property type="match status" value="1"/>
</dbReference>
<dbReference type="InterPro" id="IPR039424">
    <property type="entry name" value="SBP_5"/>
</dbReference>
<organism evidence="7 8">
    <name type="scientific">Sneathiella marina</name>
    <dbReference type="NCBI Taxonomy" id="2950108"/>
    <lineage>
        <taxon>Bacteria</taxon>
        <taxon>Pseudomonadati</taxon>
        <taxon>Pseudomonadota</taxon>
        <taxon>Alphaproteobacteria</taxon>
        <taxon>Sneathiellales</taxon>
        <taxon>Sneathiellaceae</taxon>
        <taxon>Sneathiella</taxon>
    </lineage>
</organism>
<dbReference type="InterPro" id="IPR000914">
    <property type="entry name" value="SBP_5_dom"/>
</dbReference>
<dbReference type="RefSeq" id="WP_251933798.1">
    <property type="nucleotide sequence ID" value="NZ_CP098747.1"/>
</dbReference>
<accession>A0ABY4W205</accession>
<evidence type="ECO:0000256" key="4">
    <source>
        <dbReference type="ARBA" id="ARBA00022729"/>
    </source>
</evidence>
<comment type="similarity">
    <text evidence="2">Belongs to the bacterial solute-binding protein 5 family.</text>
</comment>
<comment type="subcellular location">
    <subcellularLocation>
        <location evidence="1">Periplasm</location>
    </subcellularLocation>
</comment>
<evidence type="ECO:0000256" key="3">
    <source>
        <dbReference type="ARBA" id="ARBA00022448"/>
    </source>
</evidence>
<dbReference type="Pfam" id="PF00496">
    <property type="entry name" value="SBP_bac_5"/>
    <property type="match status" value="1"/>
</dbReference>
<feature type="signal peptide" evidence="5">
    <location>
        <begin position="1"/>
        <end position="25"/>
    </location>
</feature>
<feature type="chain" id="PRO_5046329167" evidence="5">
    <location>
        <begin position="26"/>
        <end position="526"/>
    </location>
</feature>
<proteinExistence type="inferred from homology"/>
<reference evidence="7" key="1">
    <citation type="submission" date="2022-06" db="EMBL/GenBank/DDBJ databases">
        <title>Sneathiella actinostolidae sp. nov., isolated from a sea anemonein the Western Pacific Ocean.</title>
        <authorList>
            <person name="Wei M.J."/>
        </authorList>
    </citation>
    <scope>NUCLEOTIDE SEQUENCE</scope>
    <source>
        <strain evidence="7">PHK-P5</strain>
    </source>
</reference>
<feature type="domain" description="Solute-binding protein family 5" evidence="6">
    <location>
        <begin position="75"/>
        <end position="438"/>
    </location>
</feature>
<dbReference type="Proteomes" id="UP001056291">
    <property type="component" value="Chromosome"/>
</dbReference>
<dbReference type="SUPFAM" id="SSF53850">
    <property type="entry name" value="Periplasmic binding protein-like II"/>
    <property type="match status" value="1"/>
</dbReference>
<dbReference type="PIRSF" id="PIRSF002741">
    <property type="entry name" value="MppA"/>
    <property type="match status" value="1"/>
</dbReference>
<evidence type="ECO:0000313" key="7">
    <source>
        <dbReference type="EMBL" id="USG60886.1"/>
    </source>
</evidence>